<dbReference type="EMBL" id="FZPH01000012">
    <property type="protein sequence ID" value="SNT60361.1"/>
    <property type="molecule type" value="Genomic_DNA"/>
</dbReference>
<reference evidence="3 4" key="1">
    <citation type="submission" date="2017-06" db="EMBL/GenBank/DDBJ databases">
        <authorList>
            <person name="Kim H.J."/>
            <person name="Triplett B.A."/>
        </authorList>
    </citation>
    <scope>NUCLEOTIDE SEQUENCE [LARGE SCALE GENOMIC DNA]</scope>
    <source>
        <strain evidence="3 4">CGMCC 4.5593</strain>
    </source>
</reference>
<keyword evidence="3" id="KW-0808">Transferase</keyword>
<dbReference type="SUPFAM" id="SSF56112">
    <property type="entry name" value="Protein kinase-like (PK-like)"/>
    <property type="match status" value="1"/>
</dbReference>
<dbReference type="InterPro" id="IPR051681">
    <property type="entry name" value="Ser/Thr_Kinases-Pseudokinases"/>
</dbReference>
<feature type="region of interest" description="Disordered" evidence="1">
    <location>
        <begin position="1"/>
        <end position="20"/>
    </location>
</feature>
<evidence type="ECO:0000313" key="4">
    <source>
        <dbReference type="Proteomes" id="UP000198362"/>
    </source>
</evidence>
<sequence length="376" mass="41792">MRSPGCARDTAAEEPENTLTTDQRTEAWIKHFQANPLGPYELHDYCGGGNFGLVFEALDTRNRQSVAVKVLSPTASSDGVQEFADEGRLLKKLSRSSGVVDLINSGTESMVLPHVNLEIPIQFHVMELAAGALSELLQDESRRNSLSWIERIGLWRGAIKGIHQMHLARCVHRDLKSSNLLLFVHPFNRTVCKVADLGRARDLSEPARLSVQQYAIGRGDLRFAAPESIYLQNSGDAVAFRLEDLYGLGSILYELATGQGITSVALGFGPKLLEMSMKDFAAGQRRDLSGLRSEFNRALTVFEAEMPKVIRERATSLVRQLCNPVPEQRRPTFLGRPRAVDSDLTWLMRQADIMIKTLSVPSEKRGRYRKAGGSEK</sequence>
<evidence type="ECO:0000256" key="1">
    <source>
        <dbReference type="SAM" id="MobiDB-lite"/>
    </source>
</evidence>
<feature type="domain" description="Protein kinase" evidence="2">
    <location>
        <begin position="40"/>
        <end position="347"/>
    </location>
</feature>
<dbReference type="InterPro" id="IPR008271">
    <property type="entry name" value="Ser/Thr_kinase_AS"/>
</dbReference>
<evidence type="ECO:0000259" key="2">
    <source>
        <dbReference type="PROSITE" id="PS50011"/>
    </source>
</evidence>
<dbReference type="PROSITE" id="PS00108">
    <property type="entry name" value="PROTEIN_KINASE_ST"/>
    <property type="match status" value="1"/>
</dbReference>
<dbReference type="Gene3D" id="1.10.510.10">
    <property type="entry name" value="Transferase(Phosphotransferase) domain 1"/>
    <property type="match status" value="1"/>
</dbReference>
<dbReference type="InterPro" id="IPR011009">
    <property type="entry name" value="Kinase-like_dom_sf"/>
</dbReference>
<dbReference type="Proteomes" id="UP000198362">
    <property type="component" value="Unassembled WGS sequence"/>
</dbReference>
<dbReference type="SMART" id="SM00220">
    <property type="entry name" value="S_TKc"/>
    <property type="match status" value="1"/>
</dbReference>
<dbReference type="PANTHER" id="PTHR44329">
    <property type="entry name" value="SERINE/THREONINE-PROTEIN KINASE TNNI3K-RELATED"/>
    <property type="match status" value="1"/>
</dbReference>
<organism evidence="3 4">
    <name type="scientific">Asanoa hainanensis</name>
    <dbReference type="NCBI Taxonomy" id="560556"/>
    <lineage>
        <taxon>Bacteria</taxon>
        <taxon>Bacillati</taxon>
        <taxon>Actinomycetota</taxon>
        <taxon>Actinomycetes</taxon>
        <taxon>Micromonosporales</taxon>
        <taxon>Micromonosporaceae</taxon>
        <taxon>Asanoa</taxon>
    </lineage>
</organism>
<name>A0A239NZQ9_9ACTN</name>
<dbReference type="GO" id="GO:0004674">
    <property type="term" value="F:protein serine/threonine kinase activity"/>
    <property type="evidence" value="ECO:0007669"/>
    <property type="project" value="TreeGrafter"/>
</dbReference>
<dbReference type="PROSITE" id="PS50011">
    <property type="entry name" value="PROTEIN_KINASE_DOM"/>
    <property type="match status" value="1"/>
</dbReference>
<evidence type="ECO:0000313" key="3">
    <source>
        <dbReference type="EMBL" id="SNT60361.1"/>
    </source>
</evidence>
<gene>
    <name evidence="3" type="ORF">SAMN05421812_11276</name>
</gene>
<keyword evidence="4" id="KW-1185">Reference proteome</keyword>
<accession>A0A239NZQ9</accession>
<protein>
    <submittedName>
        <fullName evidence="3">Protein kinase domain-containing protein</fullName>
    </submittedName>
</protein>
<dbReference type="AlphaFoldDB" id="A0A239NZQ9"/>
<dbReference type="Pfam" id="PF00069">
    <property type="entry name" value="Pkinase"/>
    <property type="match status" value="1"/>
</dbReference>
<proteinExistence type="predicted"/>
<dbReference type="GO" id="GO:0005524">
    <property type="term" value="F:ATP binding"/>
    <property type="evidence" value="ECO:0007669"/>
    <property type="project" value="InterPro"/>
</dbReference>
<dbReference type="InterPro" id="IPR000719">
    <property type="entry name" value="Prot_kinase_dom"/>
</dbReference>
<keyword evidence="3" id="KW-0418">Kinase</keyword>